<organism evidence="1 2">
    <name type="scientific">Vaccinium darrowii</name>
    <dbReference type="NCBI Taxonomy" id="229202"/>
    <lineage>
        <taxon>Eukaryota</taxon>
        <taxon>Viridiplantae</taxon>
        <taxon>Streptophyta</taxon>
        <taxon>Embryophyta</taxon>
        <taxon>Tracheophyta</taxon>
        <taxon>Spermatophyta</taxon>
        <taxon>Magnoliopsida</taxon>
        <taxon>eudicotyledons</taxon>
        <taxon>Gunneridae</taxon>
        <taxon>Pentapetalae</taxon>
        <taxon>asterids</taxon>
        <taxon>Ericales</taxon>
        <taxon>Ericaceae</taxon>
        <taxon>Vaccinioideae</taxon>
        <taxon>Vaccinieae</taxon>
        <taxon>Vaccinium</taxon>
    </lineage>
</organism>
<dbReference type="EMBL" id="CM037157">
    <property type="protein sequence ID" value="KAH7849637.1"/>
    <property type="molecule type" value="Genomic_DNA"/>
</dbReference>
<keyword evidence="2" id="KW-1185">Reference proteome</keyword>
<dbReference type="Proteomes" id="UP000828048">
    <property type="component" value="Chromosome 7"/>
</dbReference>
<evidence type="ECO:0000313" key="2">
    <source>
        <dbReference type="Proteomes" id="UP000828048"/>
    </source>
</evidence>
<comment type="caution">
    <text evidence="1">The sequence shown here is derived from an EMBL/GenBank/DDBJ whole genome shotgun (WGS) entry which is preliminary data.</text>
</comment>
<protein>
    <submittedName>
        <fullName evidence="1">Uncharacterized protein</fullName>
    </submittedName>
</protein>
<name>A0ACB7Y947_9ERIC</name>
<gene>
    <name evidence="1" type="ORF">Vadar_020780</name>
</gene>
<reference evidence="1 2" key="1">
    <citation type="journal article" date="2021" name="Hortic Res">
        <title>High-quality reference genome and annotation aids understanding of berry development for evergreen blueberry (Vaccinium darrowii).</title>
        <authorList>
            <person name="Yu J."/>
            <person name="Hulse-Kemp A.M."/>
            <person name="Babiker E."/>
            <person name="Staton M."/>
        </authorList>
    </citation>
    <scope>NUCLEOTIDE SEQUENCE [LARGE SCALE GENOMIC DNA]</scope>
    <source>
        <strain evidence="2">cv. NJ 8807/NJ 8810</strain>
        <tissue evidence="1">Young leaf</tissue>
    </source>
</reference>
<evidence type="ECO:0000313" key="1">
    <source>
        <dbReference type="EMBL" id="KAH7849637.1"/>
    </source>
</evidence>
<sequence length="108" mass="12205">MSHKFQQVASWSAKGSGSGEGPSNVLLNDIEEVENDDELNSPRNSSSEEGNVEFPEFFEDRYMERPHLEKGMIFANASIYRVALRKHAIPNGTEFRFLKNEGDRVTAI</sequence>
<accession>A0ACB7Y947</accession>
<proteinExistence type="predicted"/>